<dbReference type="InterPro" id="IPR017853">
    <property type="entry name" value="GH"/>
</dbReference>
<dbReference type="GO" id="GO:0003796">
    <property type="term" value="F:lysozyme activity"/>
    <property type="evidence" value="ECO:0007669"/>
    <property type="project" value="InterPro"/>
</dbReference>
<keyword evidence="2" id="KW-0378">Hydrolase</keyword>
<dbReference type="PROSITE" id="PS51904">
    <property type="entry name" value="GLYCOSYL_HYDROL_F25_2"/>
    <property type="match status" value="1"/>
</dbReference>
<keyword evidence="6" id="KW-1185">Reference proteome</keyword>
<dbReference type="GO" id="GO:0009253">
    <property type="term" value="P:peptidoglycan catabolic process"/>
    <property type="evidence" value="ECO:0007669"/>
    <property type="project" value="InterPro"/>
</dbReference>
<dbReference type="RefSeq" id="WP_081152753.1">
    <property type="nucleotide sequence ID" value="NZ_LVYD01000060.1"/>
</dbReference>
<dbReference type="Gene3D" id="3.20.20.80">
    <property type="entry name" value="Glycosidases"/>
    <property type="match status" value="1"/>
</dbReference>
<evidence type="ECO:0000256" key="4">
    <source>
        <dbReference type="SAM" id="Phobius"/>
    </source>
</evidence>
<dbReference type="GO" id="GO:0016052">
    <property type="term" value="P:carbohydrate catabolic process"/>
    <property type="evidence" value="ECO:0007669"/>
    <property type="project" value="TreeGrafter"/>
</dbReference>
<name>A0A1V9FQD6_9BACT</name>
<comment type="similarity">
    <text evidence="1">Belongs to the glycosyl hydrolase 25 family.</text>
</comment>
<dbReference type="Proteomes" id="UP000192796">
    <property type="component" value="Unassembled WGS sequence"/>
</dbReference>
<sequence>MQQAIISQEMIEAASRFTEACRAHYVQTRQLVRALTAEAEQDGVVDAFGAGLSPINSFLLPSQPLTVFIEQLPRRYAAIRELFYGLHRENEEMIQTTERFRKQQAEYTEIFDNNIRKLIRLHDELAGFVKGKNLKPEARDWVEGYFQVFNRWMQQGAPGDWQSMEQQIITPVLVLNKTHSGSPFIHRSSSAALECKFAGQNLLALTHTYGCRLEAHAAVFKRIIRLAGILDKYLSTSRNEQIKYNDRRERNRRRRKVVGAAIGLPALLLLLYFIYRVLPDPPQPAGLITQALPVTTSGSHATAIATADVSRPSLDSATLVCGIDISKYQGNLLEDLKALDTFHFVICKATEGLTLTDNTFTSNWEWLKKARLIRGAYHFYIYGDDPLAQARHFLQTTGAFTNAEMPLILDIEEGGLGRKAGMALNADRDALQVHLLSFLQYLSKQTGRAPIIYTDLSFANTWLHNEAFSDYPLWLAEYTGKPSPVLPWAWRNKQATFWQKSSSYTIDSRSIDYDVFVGTGRELTAFINGK</sequence>
<protein>
    <recommendedName>
        <fullName evidence="7">Lysozyme</fullName>
    </recommendedName>
</protein>
<proteinExistence type="inferred from homology"/>
<reference evidence="5 6" key="1">
    <citation type="submission" date="2016-03" db="EMBL/GenBank/DDBJ databases">
        <title>Niastella vici sp. nov., isolated from farmland soil.</title>
        <authorList>
            <person name="Chen L."/>
            <person name="Wang D."/>
            <person name="Yang S."/>
            <person name="Wang G."/>
        </authorList>
    </citation>
    <scope>NUCLEOTIDE SEQUENCE [LARGE SCALE GENOMIC DNA]</scope>
    <source>
        <strain evidence="5 6">DJ57</strain>
    </source>
</reference>
<evidence type="ECO:0000256" key="2">
    <source>
        <dbReference type="ARBA" id="ARBA00022801"/>
    </source>
</evidence>
<evidence type="ECO:0000313" key="5">
    <source>
        <dbReference type="EMBL" id="OQP60599.1"/>
    </source>
</evidence>
<dbReference type="SMART" id="SM00641">
    <property type="entry name" value="Glyco_25"/>
    <property type="match status" value="1"/>
</dbReference>
<comment type="caution">
    <text evidence="5">The sequence shown here is derived from an EMBL/GenBank/DDBJ whole genome shotgun (WGS) entry which is preliminary data.</text>
</comment>
<dbReference type="PANTHER" id="PTHR34135:SF2">
    <property type="entry name" value="LYSOZYME"/>
    <property type="match status" value="1"/>
</dbReference>
<keyword evidence="4" id="KW-1133">Transmembrane helix</keyword>
<dbReference type="PANTHER" id="PTHR34135">
    <property type="entry name" value="LYSOZYME"/>
    <property type="match status" value="1"/>
</dbReference>
<evidence type="ECO:0000313" key="6">
    <source>
        <dbReference type="Proteomes" id="UP000192796"/>
    </source>
</evidence>
<accession>A0A1V9FQD6</accession>
<gene>
    <name evidence="5" type="ORF">A3860_32820</name>
</gene>
<dbReference type="Pfam" id="PF01183">
    <property type="entry name" value="Glyco_hydro_25"/>
    <property type="match status" value="1"/>
</dbReference>
<dbReference type="AlphaFoldDB" id="A0A1V9FQD6"/>
<feature type="transmembrane region" description="Helical" evidence="4">
    <location>
        <begin position="257"/>
        <end position="275"/>
    </location>
</feature>
<evidence type="ECO:0008006" key="7">
    <source>
        <dbReference type="Google" id="ProtNLM"/>
    </source>
</evidence>
<keyword evidence="4" id="KW-0472">Membrane</keyword>
<dbReference type="GO" id="GO:0016998">
    <property type="term" value="P:cell wall macromolecule catabolic process"/>
    <property type="evidence" value="ECO:0007669"/>
    <property type="project" value="InterPro"/>
</dbReference>
<dbReference type="InterPro" id="IPR002053">
    <property type="entry name" value="Glyco_hydro_25"/>
</dbReference>
<evidence type="ECO:0000256" key="3">
    <source>
        <dbReference type="ARBA" id="ARBA00023295"/>
    </source>
</evidence>
<dbReference type="STRING" id="1703345.A3860_32820"/>
<dbReference type="OrthoDB" id="9798192at2"/>
<keyword evidence="4" id="KW-0812">Transmembrane</keyword>
<dbReference type="EMBL" id="LVYD01000060">
    <property type="protein sequence ID" value="OQP60599.1"/>
    <property type="molecule type" value="Genomic_DNA"/>
</dbReference>
<dbReference type="InterPro" id="IPR018077">
    <property type="entry name" value="Glyco_hydro_fam25_subgr"/>
</dbReference>
<keyword evidence="3" id="KW-0326">Glycosidase</keyword>
<evidence type="ECO:0000256" key="1">
    <source>
        <dbReference type="ARBA" id="ARBA00010646"/>
    </source>
</evidence>
<dbReference type="SUPFAM" id="SSF51445">
    <property type="entry name" value="(Trans)glycosidases"/>
    <property type="match status" value="1"/>
</dbReference>
<organism evidence="5 6">
    <name type="scientific">Niastella vici</name>
    <dbReference type="NCBI Taxonomy" id="1703345"/>
    <lineage>
        <taxon>Bacteria</taxon>
        <taxon>Pseudomonadati</taxon>
        <taxon>Bacteroidota</taxon>
        <taxon>Chitinophagia</taxon>
        <taxon>Chitinophagales</taxon>
        <taxon>Chitinophagaceae</taxon>
        <taxon>Niastella</taxon>
    </lineage>
</organism>